<organism evidence="3 4">
    <name type="scientific">Flavobacterium cauense R2A-7</name>
    <dbReference type="NCBI Taxonomy" id="1341154"/>
    <lineage>
        <taxon>Bacteria</taxon>
        <taxon>Pseudomonadati</taxon>
        <taxon>Bacteroidota</taxon>
        <taxon>Flavobacteriia</taxon>
        <taxon>Flavobacteriales</taxon>
        <taxon>Flavobacteriaceae</taxon>
        <taxon>Flavobacterium</taxon>
    </lineage>
</organism>
<feature type="domain" description="Response regulatory" evidence="2">
    <location>
        <begin position="4"/>
        <end position="134"/>
    </location>
</feature>
<evidence type="ECO:0000313" key="4">
    <source>
        <dbReference type="Proteomes" id="UP000319848"/>
    </source>
</evidence>
<dbReference type="STRING" id="1341154.FCR2A7T_19330"/>
<dbReference type="EMBL" id="VLKQ01000012">
    <property type="protein sequence ID" value="TWI09291.1"/>
    <property type="molecule type" value="Genomic_DNA"/>
</dbReference>
<accession>V6RXZ7</accession>
<dbReference type="Gene3D" id="3.40.50.2300">
    <property type="match status" value="1"/>
</dbReference>
<evidence type="ECO:0000256" key="1">
    <source>
        <dbReference type="PROSITE-ProRule" id="PRU00169"/>
    </source>
</evidence>
<dbReference type="SMART" id="SM00448">
    <property type="entry name" value="REC"/>
    <property type="match status" value="1"/>
</dbReference>
<dbReference type="InterPro" id="IPR011006">
    <property type="entry name" value="CheY-like_superfamily"/>
</dbReference>
<dbReference type="InterPro" id="IPR001789">
    <property type="entry name" value="Sig_transdc_resp-reg_receiver"/>
</dbReference>
<dbReference type="PANTHER" id="PTHR45566:SF1">
    <property type="entry name" value="HTH-TYPE TRANSCRIPTIONAL REGULATOR YHJB-RELATED"/>
    <property type="match status" value="1"/>
</dbReference>
<dbReference type="InterPro" id="IPR051015">
    <property type="entry name" value="EvgA-like"/>
</dbReference>
<keyword evidence="3" id="KW-0238">DNA-binding</keyword>
<dbReference type="PROSITE" id="PS50110">
    <property type="entry name" value="RESPONSE_REGULATORY"/>
    <property type="match status" value="1"/>
</dbReference>
<gene>
    <name evidence="3" type="ORF">IP98_02452</name>
</gene>
<dbReference type="RefSeq" id="WP_023571051.1">
    <property type="nucleotide sequence ID" value="NZ_AVBI01000018.1"/>
</dbReference>
<evidence type="ECO:0000313" key="3">
    <source>
        <dbReference type="EMBL" id="TWI09291.1"/>
    </source>
</evidence>
<reference evidence="3 4" key="1">
    <citation type="journal article" date="2015" name="Stand. Genomic Sci.">
        <title>Genomic Encyclopedia of Bacterial and Archaeal Type Strains, Phase III: the genomes of soil and plant-associated and newly described type strains.</title>
        <authorList>
            <person name="Whitman W.B."/>
            <person name="Woyke T."/>
            <person name="Klenk H.P."/>
            <person name="Zhou Y."/>
            <person name="Lilburn T.G."/>
            <person name="Beck B.J."/>
            <person name="De Vos P."/>
            <person name="Vandamme P."/>
            <person name="Eisen J.A."/>
            <person name="Garrity G."/>
            <person name="Hugenholtz P."/>
            <person name="Kyrpides N.C."/>
        </authorList>
    </citation>
    <scope>NUCLEOTIDE SEQUENCE [LARGE SCALE GENOMIC DNA]</scope>
    <source>
        <strain evidence="3 4">CGMCC 1.7270</strain>
    </source>
</reference>
<keyword evidence="4" id="KW-1185">Reference proteome</keyword>
<dbReference type="PANTHER" id="PTHR45566">
    <property type="entry name" value="HTH-TYPE TRANSCRIPTIONAL REGULATOR YHJB-RELATED"/>
    <property type="match status" value="1"/>
</dbReference>
<dbReference type="OrthoDB" id="651456at2"/>
<keyword evidence="1" id="KW-0597">Phosphoprotein</keyword>
<dbReference type="SUPFAM" id="SSF52172">
    <property type="entry name" value="CheY-like"/>
    <property type="match status" value="1"/>
</dbReference>
<dbReference type="AlphaFoldDB" id="V6RXZ7"/>
<comment type="caution">
    <text evidence="3">The sequence shown here is derived from an EMBL/GenBank/DDBJ whole genome shotgun (WGS) entry which is preliminary data.</text>
</comment>
<name>V6RXZ7_9FLAO</name>
<dbReference type="Pfam" id="PF00072">
    <property type="entry name" value="Response_reg"/>
    <property type="match status" value="1"/>
</dbReference>
<evidence type="ECO:0000259" key="2">
    <source>
        <dbReference type="PROSITE" id="PS50110"/>
    </source>
</evidence>
<sequence length="220" mass="25267">MPVKILFVDDHPSQILGYKTILAYNNRNLELESTECYNCKDAFSILTDMVNPPDFDLVFLDRSMPAFEEQGIFSGEDLAVLWRKKFPETKIVILTSHAESFIIYDVVKKVHPAGLLIKSDFSADELLQAFDLIMDDETYHSETVRKAIKELLSREDYLDSINRQIIMLISQGFKTKTIAGEINLTESAVEKRKAKIKDYFCIDKGNDEDIIREARKLGFI</sequence>
<proteinExistence type="predicted"/>
<protein>
    <submittedName>
        <fullName evidence="3">DNA-binding NarL/FixJ family response regulator</fullName>
    </submittedName>
</protein>
<feature type="modified residue" description="4-aspartylphosphate" evidence="1">
    <location>
        <position position="61"/>
    </location>
</feature>
<dbReference type="Proteomes" id="UP000319848">
    <property type="component" value="Unassembled WGS sequence"/>
</dbReference>
<dbReference type="GO" id="GO:0003677">
    <property type="term" value="F:DNA binding"/>
    <property type="evidence" value="ECO:0007669"/>
    <property type="project" value="UniProtKB-KW"/>
</dbReference>
<dbReference type="GO" id="GO:0000160">
    <property type="term" value="P:phosphorelay signal transduction system"/>
    <property type="evidence" value="ECO:0007669"/>
    <property type="project" value="InterPro"/>
</dbReference>